<organism evidence="7 8">
    <name type="scientific">Capronia epimyces CBS 606.96</name>
    <dbReference type="NCBI Taxonomy" id="1182542"/>
    <lineage>
        <taxon>Eukaryota</taxon>
        <taxon>Fungi</taxon>
        <taxon>Dikarya</taxon>
        <taxon>Ascomycota</taxon>
        <taxon>Pezizomycotina</taxon>
        <taxon>Eurotiomycetes</taxon>
        <taxon>Chaetothyriomycetidae</taxon>
        <taxon>Chaetothyriales</taxon>
        <taxon>Herpotrichiellaceae</taxon>
        <taxon>Capronia</taxon>
    </lineage>
</organism>
<evidence type="ECO:0000256" key="1">
    <source>
        <dbReference type="ARBA" id="ARBA00022723"/>
    </source>
</evidence>
<evidence type="ECO:0000256" key="6">
    <source>
        <dbReference type="ARBA" id="ARBA00023242"/>
    </source>
</evidence>
<evidence type="ECO:0000313" key="7">
    <source>
        <dbReference type="EMBL" id="EXJ79031.1"/>
    </source>
</evidence>
<dbReference type="RefSeq" id="XP_007736819.1">
    <property type="nucleotide sequence ID" value="XM_007738629.1"/>
</dbReference>
<gene>
    <name evidence="7" type="ORF">A1O3_08532</name>
</gene>
<sequence length="128" mass="14605">MSLGIIKALWTVCMRCRDPVFTRRALSILWDCRRREGVWSSPITALVVERIMHMEEEAARRCLSATDGSDVHLHHASQVLEHVRIRRLDPTFGPGRQAKIRYTKSVGGSPHFNPDASDAVTVEEVIRW</sequence>
<dbReference type="AlphaFoldDB" id="W9XPX5"/>
<evidence type="ECO:0000256" key="2">
    <source>
        <dbReference type="ARBA" id="ARBA00022833"/>
    </source>
</evidence>
<keyword evidence="3" id="KW-0805">Transcription regulation</keyword>
<keyword evidence="1" id="KW-0479">Metal-binding</keyword>
<evidence type="ECO:0000256" key="3">
    <source>
        <dbReference type="ARBA" id="ARBA00023015"/>
    </source>
</evidence>
<keyword evidence="4" id="KW-0238">DNA-binding</keyword>
<keyword evidence="2" id="KW-0862">Zinc</keyword>
<evidence type="ECO:0000256" key="4">
    <source>
        <dbReference type="ARBA" id="ARBA00023125"/>
    </source>
</evidence>
<dbReference type="PANTHER" id="PTHR36206:SF12">
    <property type="entry name" value="ASPERCRYPTIN BIOSYNTHESIS CLUSTER-SPECIFIC TRANSCRIPTION REGULATOR ATNN-RELATED"/>
    <property type="match status" value="1"/>
</dbReference>
<reference evidence="7 8" key="1">
    <citation type="submission" date="2013-03" db="EMBL/GenBank/DDBJ databases">
        <title>The Genome Sequence of Capronia epimyces CBS 606.96.</title>
        <authorList>
            <consortium name="The Broad Institute Genomics Platform"/>
            <person name="Cuomo C."/>
            <person name="de Hoog S."/>
            <person name="Gorbushina A."/>
            <person name="Walker B."/>
            <person name="Young S.K."/>
            <person name="Zeng Q."/>
            <person name="Gargeya S."/>
            <person name="Fitzgerald M."/>
            <person name="Haas B."/>
            <person name="Abouelleil A."/>
            <person name="Allen A.W."/>
            <person name="Alvarado L."/>
            <person name="Arachchi H.M."/>
            <person name="Berlin A.M."/>
            <person name="Chapman S.B."/>
            <person name="Gainer-Dewar J."/>
            <person name="Goldberg J."/>
            <person name="Griggs A."/>
            <person name="Gujja S."/>
            <person name="Hansen M."/>
            <person name="Howarth C."/>
            <person name="Imamovic A."/>
            <person name="Ireland A."/>
            <person name="Larimer J."/>
            <person name="McCowan C."/>
            <person name="Murphy C."/>
            <person name="Pearson M."/>
            <person name="Poon T.W."/>
            <person name="Priest M."/>
            <person name="Roberts A."/>
            <person name="Saif S."/>
            <person name="Shea T."/>
            <person name="Sisk P."/>
            <person name="Sykes S."/>
            <person name="Wortman J."/>
            <person name="Nusbaum C."/>
            <person name="Birren B."/>
        </authorList>
    </citation>
    <scope>NUCLEOTIDE SEQUENCE [LARGE SCALE GENOMIC DNA]</scope>
    <source>
        <strain evidence="7 8">CBS 606.96</strain>
    </source>
</reference>
<evidence type="ECO:0000256" key="5">
    <source>
        <dbReference type="ARBA" id="ARBA00023163"/>
    </source>
</evidence>
<dbReference type="Proteomes" id="UP000019478">
    <property type="component" value="Unassembled WGS sequence"/>
</dbReference>
<accession>W9XPX5</accession>
<dbReference type="OrthoDB" id="2593732at2759"/>
<name>W9XPX5_9EURO</name>
<dbReference type="EMBL" id="AMGY01000008">
    <property type="protein sequence ID" value="EXJ79031.1"/>
    <property type="molecule type" value="Genomic_DNA"/>
</dbReference>
<keyword evidence="8" id="KW-1185">Reference proteome</keyword>
<dbReference type="HOGENOM" id="CLU_1959291_0_0_1"/>
<proteinExistence type="predicted"/>
<keyword evidence="6" id="KW-0539">Nucleus</keyword>
<comment type="caution">
    <text evidence="7">The sequence shown here is derived from an EMBL/GenBank/DDBJ whole genome shotgun (WGS) entry which is preliminary data.</text>
</comment>
<protein>
    <submittedName>
        <fullName evidence="7">Uncharacterized protein</fullName>
    </submittedName>
</protein>
<evidence type="ECO:0000313" key="8">
    <source>
        <dbReference type="Proteomes" id="UP000019478"/>
    </source>
</evidence>
<dbReference type="GO" id="GO:0046872">
    <property type="term" value="F:metal ion binding"/>
    <property type="evidence" value="ECO:0007669"/>
    <property type="project" value="UniProtKB-KW"/>
</dbReference>
<dbReference type="GeneID" id="19172619"/>
<dbReference type="InterPro" id="IPR052360">
    <property type="entry name" value="Transcr_Regulatory_Proteins"/>
</dbReference>
<keyword evidence="5" id="KW-0804">Transcription</keyword>
<dbReference type="GO" id="GO:0003677">
    <property type="term" value="F:DNA binding"/>
    <property type="evidence" value="ECO:0007669"/>
    <property type="project" value="UniProtKB-KW"/>
</dbReference>
<dbReference type="PANTHER" id="PTHR36206">
    <property type="entry name" value="ASPERCRYPTIN BIOSYNTHESIS CLUSTER-SPECIFIC TRANSCRIPTION REGULATOR ATNN-RELATED"/>
    <property type="match status" value="1"/>
</dbReference>